<reference evidence="2" key="1">
    <citation type="submission" date="2023-10" db="EMBL/GenBank/DDBJ databases">
        <authorList>
            <person name="Chen Y."/>
            <person name="Shah S."/>
            <person name="Dougan E. K."/>
            <person name="Thang M."/>
            <person name="Chan C."/>
        </authorList>
    </citation>
    <scope>NUCLEOTIDE SEQUENCE [LARGE SCALE GENOMIC DNA]</scope>
</reference>
<protein>
    <submittedName>
        <fullName evidence="2">Uncharacterized protein</fullName>
    </submittedName>
</protein>
<sequence length="166" mass="18387">MARLVLTNSRELAEVTATVYDRMMVPADCRLVEACVKAGKAYDDRSQELRQAVKNGDEVAYADEEMQDLVRGTLAEVSKYELQEMGQLVRMFKLKVHKPQEGVQKMAHFAWALDHSHRAADDLNATIRSLFTKAGGTRLTGAAPRGPLEREISRLLQGKGKGKGTA</sequence>
<evidence type="ECO:0000256" key="1">
    <source>
        <dbReference type="SAM" id="MobiDB-lite"/>
    </source>
</evidence>
<dbReference type="EMBL" id="CAUYUJ010019574">
    <property type="protein sequence ID" value="CAK0892177.1"/>
    <property type="molecule type" value="Genomic_DNA"/>
</dbReference>
<comment type="caution">
    <text evidence="2">The sequence shown here is derived from an EMBL/GenBank/DDBJ whole genome shotgun (WGS) entry which is preliminary data.</text>
</comment>
<accession>A0ABN9WYZ0</accession>
<evidence type="ECO:0000313" key="3">
    <source>
        <dbReference type="Proteomes" id="UP001189429"/>
    </source>
</evidence>
<organism evidence="2 3">
    <name type="scientific">Prorocentrum cordatum</name>
    <dbReference type="NCBI Taxonomy" id="2364126"/>
    <lineage>
        <taxon>Eukaryota</taxon>
        <taxon>Sar</taxon>
        <taxon>Alveolata</taxon>
        <taxon>Dinophyceae</taxon>
        <taxon>Prorocentrales</taxon>
        <taxon>Prorocentraceae</taxon>
        <taxon>Prorocentrum</taxon>
    </lineage>
</organism>
<feature type="region of interest" description="Disordered" evidence="1">
    <location>
        <begin position="141"/>
        <end position="166"/>
    </location>
</feature>
<dbReference type="Proteomes" id="UP001189429">
    <property type="component" value="Unassembled WGS sequence"/>
</dbReference>
<evidence type="ECO:0000313" key="2">
    <source>
        <dbReference type="EMBL" id="CAK0892177.1"/>
    </source>
</evidence>
<proteinExistence type="predicted"/>
<keyword evidence="3" id="KW-1185">Reference proteome</keyword>
<name>A0ABN9WYZ0_9DINO</name>
<gene>
    <name evidence="2" type="ORF">PCOR1329_LOCUS71905</name>
</gene>